<feature type="binding site" evidence="4">
    <location>
        <position position="203"/>
    </location>
    <ligand>
        <name>molybdate</name>
        <dbReference type="ChEBI" id="CHEBI:36264"/>
    </ligand>
</feature>
<gene>
    <name evidence="6" type="primary">modA</name>
    <name evidence="6" type="ORF">E8P82_13400</name>
</gene>
<dbReference type="PANTHER" id="PTHR30632:SF0">
    <property type="entry name" value="SULFATE-BINDING PROTEIN"/>
    <property type="match status" value="1"/>
</dbReference>
<dbReference type="GO" id="GO:0015689">
    <property type="term" value="P:molybdate ion transport"/>
    <property type="evidence" value="ECO:0007669"/>
    <property type="project" value="InterPro"/>
</dbReference>
<dbReference type="Pfam" id="PF13531">
    <property type="entry name" value="SBP_bac_11"/>
    <property type="match status" value="1"/>
</dbReference>
<name>A0A4S5E0X7_9MICC</name>
<protein>
    <submittedName>
        <fullName evidence="6">Molybdate ABC transporter substrate-binding protein</fullName>
    </submittedName>
</protein>
<dbReference type="Proteomes" id="UP000305233">
    <property type="component" value="Unassembled WGS sequence"/>
</dbReference>
<dbReference type="PIRSF" id="PIRSF004846">
    <property type="entry name" value="ModA"/>
    <property type="match status" value="1"/>
</dbReference>
<feature type="binding site" evidence="4">
    <location>
        <position position="185"/>
    </location>
    <ligand>
        <name>molybdate</name>
        <dbReference type="ChEBI" id="CHEBI:36264"/>
    </ligand>
</feature>
<feature type="chain" id="PRO_5038393441" evidence="5">
    <location>
        <begin position="21"/>
        <end position="267"/>
    </location>
</feature>
<dbReference type="EMBL" id="SSWH01000014">
    <property type="protein sequence ID" value="THJ64994.1"/>
    <property type="molecule type" value="Genomic_DNA"/>
</dbReference>
<keyword evidence="7" id="KW-1185">Reference proteome</keyword>
<dbReference type="InterPro" id="IPR005950">
    <property type="entry name" value="ModA"/>
</dbReference>
<evidence type="ECO:0000256" key="3">
    <source>
        <dbReference type="ARBA" id="ARBA00022729"/>
    </source>
</evidence>
<evidence type="ECO:0000256" key="5">
    <source>
        <dbReference type="SAM" id="SignalP"/>
    </source>
</evidence>
<dbReference type="AlphaFoldDB" id="A0A4S5E0X7"/>
<dbReference type="PANTHER" id="PTHR30632">
    <property type="entry name" value="MOLYBDATE-BINDING PERIPLASMIC PROTEIN"/>
    <property type="match status" value="1"/>
</dbReference>
<evidence type="ECO:0000256" key="4">
    <source>
        <dbReference type="PIRSR" id="PIRSR004846-1"/>
    </source>
</evidence>
<comment type="similarity">
    <text evidence="1">Belongs to the bacterial solute-binding protein ModA family.</text>
</comment>
<dbReference type="Gene3D" id="3.40.190.10">
    <property type="entry name" value="Periplasmic binding protein-like II"/>
    <property type="match status" value="2"/>
</dbReference>
<evidence type="ECO:0000313" key="7">
    <source>
        <dbReference type="Proteomes" id="UP000305233"/>
    </source>
</evidence>
<organism evidence="6 7">
    <name type="scientific">Arthrobacter echini</name>
    <dbReference type="NCBI Taxonomy" id="1529066"/>
    <lineage>
        <taxon>Bacteria</taxon>
        <taxon>Bacillati</taxon>
        <taxon>Actinomycetota</taxon>
        <taxon>Actinomycetes</taxon>
        <taxon>Micrococcales</taxon>
        <taxon>Micrococcaceae</taxon>
        <taxon>Arthrobacter</taxon>
    </lineage>
</organism>
<dbReference type="InterPro" id="IPR050682">
    <property type="entry name" value="ModA/WtpA"/>
</dbReference>
<dbReference type="GO" id="GO:0030973">
    <property type="term" value="F:molybdate ion binding"/>
    <property type="evidence" value="ECO:0007669"/>
    <property type="project" value="TreeGrafter"/>
</dbReference>
<feature type="signal peptide" evidence="5">
    <location>
        <begin position="1"/>
        <end position="20"/>
    </location>
</feature>
<comment type="caution">
    <text evidence="6">The sequence shown here is derived from an EMBL/GenBank/DDBJ whole genome shotgun (WGS) entry which is preliminary data.</text>
</comment>
<keyword evidence="4" id="KW-0500">Molybdenum</keyword>
<dbReference type="NCBIfam" id="TIGR01256">
    <property type="entry name" value="modA"/>
    <property type="match status" value="1"/>
</dbReference>
<accession>A0A4S5E0X7</accession>
<dbReference type="SUPFAM" id="SSF53850">
    <property type="entry name" value="Periplasmic binding protein-like II"/>
    <property type="match status" value="1"/>
</dbReference>
<evidence type="ECO:0000313" key="6">
    <source>
        <dbReference type="EMBL" id="THJ64994.1"/>
    </source>
</evidence>
<feature type="binding site" evidence="4">
    <location>
        <position position="82"/>
    </location>
    <ligand>
        <name>molybdate</name>
        <dbReference type="ChEBI" id="CHEBI:36264"/>
    </ligand>
</feature>
<dbReference type="OrthoDB" id="9785015at2"/>
<keyword evidence="2 4" id="KW-0479">Metal-binding</keyword>
<keyword evidence="3 5" id="KW-0732">Signal</keyword>
<dbReference type="CDD" id="cd13538">
    <property type="entry name" value="PBP2_ModA_like_1"/>
    <property type="match status" value="1"/>
</dbReference>
<dbReference type="PROSITE" id="PS51257">
    <property type="entry name" value="PROKAR_LIPOPROTEIN"/>
    <property type="match status" value="1"/>
</dbReference>
<dbReference type="RefSeq" id="WP_136455557.1">
    <property type="nucleotide sequence ID" value="NZ_SSWH01000014.1"/>
</dbReference>
<sequence>MWRRRAVVLVPFALMGVLTACGSADQTGPASLSAPASSGTDTDGGSITVFAAASLEESFTELADRFEETRPGTVVTLNVAGSSDLATQISEGAPADVFASADEATMERIAATDLLDGEPVTFATNTLQLAVPPDNPADITSLADAARPGIRTVVCAAQVPCGAAAERVAEAAGVELSPVSEESSVTDVLGKISSGEADAGLVYVTDVRAAGDAVEGIAVPEAADVVNTYPIAALTDSEAAETAHAFVDFVTSADGRTVLEAAGFGAP</sequence>
<reference evidence="6 7" key="1">
    <citation type="submission" date="2019-04" db="EMBL/GenBank/DDBJ databases">
        <authorList>
            <person name="Liu Q."/>
            <person name="Xin Y.-H."/>
        </authorList>
    </citation>
    <scope>NUCLEOTIDE SEQUENCE [LARGE SCALE GENOMIC DNA]</scope>
    <source>
        <strain evidence="6 7">AM23</strain>
    </source>
</reference>
<evidence type="ECO:0000256" key="1">
    <source>
        <dbReference type="ARBA" id="ARBA00009175"/>
    </source>
</evidence>
<feature type="binding site" evidence="4">
    <location>
        <position position="54"/>
    </location>
    <ligand>
        <name>molybdate</name>
        <dbReference type="ChEBI" id="CHEBI:36264"/>
    </ligand>
</feature>
<proteinExistence type="inferred from homology"/>
<evidence type="ECO:0000256" key="2">
    <source>
        <dbReference type="ARBA" id="ARBA00022723"/>
    </source>
</evidence>
<dbReference type="GO" id="GO:0046872">
    <property type="term" value="F:metal ion binding"/>
    <property type="evidence" value="ECO:0007669"/>
    <property type="project" value="UniProtKB-KW"/>
</dbReference>